<dbReference type="MEROPS" id="S09.001"/>
<evidence type="ECO:0000313" key="9">
    <source>
        <dbReference type="EMBL" id="EFN54439.1"/>
    </source>
</evidence>
<dbReference type="SUPFAM" id="SSF50993">
    <property type="entry name" value="Peptidase/esterase 'gauge' domain"/>
    <property type="match status" value="1"/>
</dbReference>
<dbReference type="GO" id="GO:0005829">
    <property type="term" value="C:cytosol"/>
    <property type="evidence" value="ECO:0007669"/>
    <property type="project" value="TreeGrafter"/>
</dbReference>
<dbReference type="OrthoDB" id="248387at2759"/>
<dbReference type="GeneID" id="17353706"/>
<proteinExistence type="inferred from homology"/>
<dbReference type="InterPro" id="IPR051167">
    <property type="entry name" value="Prolyl_oligopep/macrocyclase"/>
</dbReference>
<protein>
    <recommendedName>
        <fullName evidence="6">Prolyl endopeptidase</fullName>
        <ecNumber evidence="6">3.4.21.-</ecNumber>
    </recommendedName>
</protein>
<dbReference type="GO" id="GO:0004252">
    <property type="term" value="F:serine-type endopeptidase activity"/>
    <property type="evidence" value="ECO:0007669"/>
    <property type="project" value="UniProtKB-UniRule"/>
</dbReference>
<evidence type="ECO:0000256" key="4">
    <source>
        <dbReference type="ARBA" id="ARBA00022801"/>
    </source>
</evidence>
<evidence type="ECO:0000256" key="6">
    <source>
        <dbReference type="RuleBase" id="RU368024"/>
    </source>
</evidence>
<comment type="catalytic activity">
    <reaction evidence="1">
        <text>Hydrolysis of Pro-|-Xaa &gt;&gt; Ala-|-Xaa in oligopeptides.</text>
        <dbReference type="EC" id="3.4.21.26"/>
    </reaction>
</comment>
<sequence length="803" mass="87906">MAGSRASPILAVIGGAALAGYAAYRALSTERGAIVVPLQRIGRRCRSTRTVTGAAQGAPQSCVTVPPGAYPAVRRDESVVEDLHGQLIADPYRWLEDPDSPETQAFVEAQNKLTAGVLEQCEARGAFKDLFTDLFNYEKYGTPYRRGERYYYSHNSGLQNQYVIYTQSSVDGEPRVLLDPNTLSDDGTVALGGQAFSEDGSLYAYMLSSGGSDWKTIHVKRVDQETGESQDLENEKLDHVKFSGITWTHDHKGFFYARFEEPKTANKGTETDINLGQQLMYHVLGTPQSEDVTILADPEHPTWMFGTEITHDGRYLLLTVSNGCEPVNKLWYVDLESMPRSASGALDFRPHDFHAGKEPLPVVKLIDDFKAQWDYLGSDGTSITLHTNFDAPRYRVVRGDMAAAGSFAASCSDLLPQHDKDLLQWCSLVKGGTLVACFLRDVVSVLQLHRWASGALIKPLAMPGIGSVSGFSGNHKHTECFFSFTSFTEPGAIYRVDLADGAEAAEASLFRRIATKGFSPDQFETKQVFVTSKDGTQVPMFVVHKKGIELDGTNPTLLYGYGGFNISLEPGFSVSRLCWMLAFNGVYAVANLRGGGEYGIEWRAAGSCRNKQNVFDDFQACAEYLHTSGYSTPHTLAIQGGSNGGLLVAACANQRPDLFQVVLAQVGVMDMLRFHKFTIGHAWVTDYGSPDNKDDFSYMLQYSPLHNVAPPLGGTRQYPAFMITTGDHDDRVVPLHSHKLTATLQHVLAGSPDSPQRNPLLTRIEVKAGHGAGKPTSKIIEETSDMMAFAAAAMGARLVKQKP</sequence>
<dbReference type="FunCoup" id="E1ZJ42">
    <property type="interactions" value="1497"/>
</dbReference>
<dbReference type="FunFam" id="3.40.50.1820:FF:000005">
    <property type="entry name" value="Prolyl endopeptidase"/>
    <property type="match status" value="1"/>
</dbReference>
<dbReference type="STRING" id="554065.E1ZJ42"/>
<dbReference type="eggNOG" id="KOG2237">
    <property type="taxonomic scope" value="Eukaryota"/>
</dbReference>
<dbReference type="EMBL" id="GL433848">
    <property type="protein sequence ID" value="EFN54439.1"/>
    <property type="molecule type" value="Genomic_DNA"/>
</dbReference>
<keyword evidence="3 6" id="KW-0645">Protease</keyword>
<evidence type="ECO:0000259" key="8">
    <source>
        <dbReference type="Pfam" id="PF02897"/>
    </source>
</evidence>
<dbReference type="Gene3D" id="2.130.10.120">
    <property type="entry name" value="Prolyl oligopeptidase, N-terminal domain"/>
    <property type="match status" value="1"/>
</dbReference>
<evidence type="ECO:0000256" key="2">
    <source>
        <dbReference type="ARBA" id="ARBA00005228"/>
    </source>
</evidence>
<keyword evidence="5 6" id="KW-0720">Serine protease</keyword>
<dbReference type="AlphaFoldDB" id="E1ZJ42"/>
<dbReference type="InterPro" id="IPR029058">
    <property type="entry name" value="AB_hydrolase_fold"/>
</dbReference>
<evidence type="ECO:0000259" key="7">
    <source>
        <dbReference type="Pfam" id="PF00326"/>
    </source>
</evidence>
<evidence type="ECO:0000313" key="10">
    <source>
        <dbReference type="Proteomes" id="UP000008141"/>
    </source>
</evidence>
<dbReference type="PANTHER" id="PTHR42881">
    <property type="entry name" value="PROLYL ENDOPEPTIDASE"/>
    <property type="match status" value="1"/>
</dbReference>
<dbReference type="EC" id="3.4.21.-" evidence="6"/>
<dbReference type="Gene3D" id="3.40.50.1820">
    <property type="entry name" value="alpha/beta hydrolase"/>
    <property type="match status" value="1"/>
</dbReference>
<dbReference type="FunFam" id="2.130.10.120:FF:000001">
    <property type="entry name" value="Prolyl endopeptidase"/>
    <property type="match status" value="1"/>
</dbReference>
<dbReference type="InterPro" id="IPR001375">
    <property type="entry name" value="Peptidase_S9_cat"/>
</dbReference>
<organism evidence="10">
    <name type="scientific">Chlorella variabilis</name>
    <name type="common">Green alga</name>
    <dbReference type="NCBI Taxonomy" id="554065"/>
    <lineage>
        <taxon>Eukaryota</taxon>
        <taxon>Viridiplantae</taxon>
        <taxon>Chlorophyta</taxon>
        <taxon>core chlorophytes</taxon>
        <taxon>Trebouxiophyceae</taxon>
        <taxon>Chlorellales</taxon>
        <taxon>Chlorellaceae</taxon>
        <taxon>Chlorella clade</taxon>
        <taxon>Chlorella</taxon>
    </lineage>
</organism>
<evidence type="ECO:0000256" key="1">
    <source>
        <dbReference type="ARBA" id="ARBA00001070"/>
    </source>
</evidence>
<dbReference type="OMA" id="DGCKNAN"/>
<name>E1ZJ42_CHLVA</name>
<dbReference type="GO" id="GO:0070012">
    <property type="term" value="F:oligopeptidase activity"/>
    <property type="evidence" value="ECO:0007669"/>
    <property type="project" value="TreeGrafter"/>
</dbReference>
<dbReference type="InParanoid" id="E1ZJ42"/>
<gene>
    <name evidence="9" type="ORF">CHLNCDRAFT_31842</name>
</gene>
<keyword evidence="10" id="KW-1185">Reference proteome</keyword>
<reference evidence="9 10" key="1">
    <citation type="journal article" date="2010" name="Plant Cell">
        <title>The Chlorella variabilis NC64A genome reveals adaptation to photosymbiosis, coevolution with viruses, and cryptic sex.</title>
        <authorList>
            <person name="Blanc G."/>
            <person name="Duncan G."/>
            <person name="Agarkova I."/>
            <person name="Borodovsky M."/>
            <person name="Gurnon J."/>
            <person name="Kuo A."/>
            <person name="Lindquist E."/>
            <person name="Lucas S."/>
            <person name="Pangilinan J."/>
            <person name="Polle J."/>
            <person name="Salamov A."/>
            <person name="Terry A."/>
            <person name="Yamada T."/>
            <person name="Dunigan D.D."/>
            <person name="Grigoriev I.V."/>
            <person name="Claverie J.M."/>
            <person name="Van Etten J.L."/>
        </authorList>
    </citation>
    <scope>NUCLEOTIDE SEQUENCE [LARGE SCALE GENOMIC DNA]</scope>
    <source>
        <strain evidence="9 10">NC64A</strain>
    </source>
</reference>
<dbReference type="RefSeq" id="XP_005846541.1">
    <property type="nucleotide sequence ID" value="XM_005846479.1"/>
</dbReference>
<dbReference type="PANTHER" id="PTHR42881:SF2">
    <property type="entry name" value="PROLYL ENDOPEPTIDASE"/>
    <property type="match status" value="1"/>
</dbReference>
<dbReference type="Proteomes" id="UP000008141">
    <property type="component" value="Unassembled WGS sequence"/>
</dbReference>
<evidence type="ECO:0000256" key="5">
    <source>
        <dbReference type="ARBA" id="ARBA00022825"/>
    </source>
</evidence>
<dbReference type="Pfam" id="PF02897">
    <property type="entry name" value="Peptidase_S9_N"/>
    <property type="match status" value="1"/>
</dbReference>
<evidence type="ECO:0000256" key="3">
    <source>
        <dbReference type="ARBA" id="ARBA00022670"/>
    </source>
</evidence>
<dbReference type="InterPro" id="IPR002470">
    <property type="entry name" value="Peptidase_S9A"/>
</dbReference>
<feature type="domain" description="Peptidase S9A N-terminal" evidence="8">
    <location>
        <begin position="71"/>
        <end position="502"/>
    </location>
</feature>
<feature type="domain" description="Peptidase S9 prolyl oligopeptidase catalytic" evidence="7">
    <location>
        <begin position="572"/>
        <end position="795"/>
    </location>
</feature>
<dbReference type="SUPFAM" id="SSF53474">
    <property type="entry name" value="alpha/beta-Hydrolases"/>
    <property type="match status" value="1"/>
</dbReference>
<dbReference type="Pfam" id="PF00326">
    <property type="entry name" value="Peptidase_S9"/>
    <property type="match status" value="1"/>
</dbReference>
<accession>E1ZJ42</accession>
<dbReference type="PRINTS" id="PR00862">
    <property type="entry name" value="PROLIGOPTASE"/>
</dbReference>
<dbReference type="GO" id="GO:0006508">
    <property type="term" value="P:proteolysis"/>
    <property type="evidence" value="ECO:0007669"/>
    <property type="project" value="UniProtKB-KW"/>
</dbReference>
<dbReference type="InterPro" id="IPR023302">
    <property type="entry name" value="Pept_S9A_N"/>
</dbReference>
<keyword evidence="4 6" id="KW-0378">Hydrolase</keyword>
<dbReference type="KEGG" id="cvr:CHLNCDRAFT_31842"/>
<comment type="similarity">
    <text evidence="2 6">Belongs to the peptidase S9A family.</text>
</comment>